<comment type="caution">
    <text evidence="2">The sequence shown here is derived from an EMBL/GenBank/DDBJ whole genome shotgun (WGS) entry which is preliminary data.</text>
</comment>
<reference evidence="2 3" key="1">
    <citation type="submission" date="2018-10" db="EMBL/GenBank/DDBJ databases">
        <title>Isolation from cow dung.</title>
        <authorList>
            <person name="Ling L."/>
        </authorList>
    </citation>
    <scope>NUCLEOTIDE SEQUENCE [LARGE SCALE GENOMIC DNA]</scope>
    <source>
        <strain evidence="2 3">NEAU-LL90</strain>
    </source>
</reference>
<keyword evidence="3" id="KW-1185">Reference proteome</keyword>
<dbReference type="EMBL" id="RFFH01000003">
    <property type="protein sequence ID" value="RMI33284.1"/>
    <property type="molecule type" value="Genomic_DNA"/>
</dbReference>
<evidence type="ECO:0000256" key="1">
    <source>
        <dbReference type="SAM" id="MobiDB-lite"/>
    </source>
</evidence>
<proteinExistence type="predicted"/>
<dbReference type="AlphaFoldDB" id="A0A3M2L7G3"/>
<sequence>MVRDFLDEQYFRAGIGSVGFGCGAARTHMAGHSVATAAAVGATRSNRNTSVASNDPDDSGTLSPWSRVSWSTDRFSYRWAATVDGTVAETCV</sequence>
<gene>
    <name evidence="2" type="ORF">EBN03_08870</name>
</gene>
<feature type="region of interest" description="Disordered" evidence="1">
    <location>
        <begin position="43"/>
        <end position="64"/>
    </location>
</feature>
<evidence type="ECO:0000313" key="3">
    <source>
        <dbReference type="Proteomes" id="UP000279275"/>
    </source>
</evidence>
<evidence type="ECO:0000313" key="2">
    <source>
        <dbReference type="EMBL" id="RMI33284.1"/>
    </source>
</evidence>
<protein>
    <submittedName>
        <fullName evidence="2">Uncharacterized protein</fullName>
    </submittedName>
</protein>
<organism evidence="2 3">
    <name type="scientific">Nocardia stercoris</name>
    <dbReference type="NCBI Taxonomy" id="2483361"/>
    <lineage>
        <taxon>Bacteria</taxon>
        <taxon>Bacillati</taxon>
        <taxon>Actinomycetota</taxon>
        <taxon>Actinomycetes</taxon>
        <taxon>Mycobacteriales</taxon>
        <taxon>Nocardiaceae</taxon>
        <taxon>Nocardia</taxon>
    </lineage>
</organism>
<name>A0A3M2L7G3_9NOCA</name>
<feature type="compositionally biased region" description="Polar residues" evidence="1">
    <location>
        <begin position="43"/>
        <end position="53"/>
    </location>
</feature>
<dbReference type="Proteomes" id="UP000279275">
    <property type="component" value="Unassembled WGS sequence"/>
</dbReference>
<accession>A0A3M2L7G3</accession>